<evidence type="ECO:0000256" key="1">
    <source>
        <dbReference type="SAM" id="MobiDB-lite"/>
    </source>
</evidence>
<keyword evidence="3" id="KW-1185">Reference proteome</keyword>
<organism evidence="2 3">
    <name type="scientific">Ilumatobacter fluminis</name>
    <dbReference type="NCBI Taxonomy" id="467091"/>
    <lineage>
        <taxon>Bacteria</taxon>
        <taxon>Bacillati</taxon>
        <taxon>Actinomycetota</taxon>
        <taxon>Acidimicrobiia</taxon>
        <taxon>Acidimicrobiales</taxon>
        <taxon>Ilumatobacteraceae</taxon>
        <taxon>Ilumatobacter</taxon>
    </lineage>
</organism>
<dbReference type="EMBL" id="SOAU01000001">
    <property type="protein sequence ID" value="TDT16484.1"/>
    <property type="molecule type" value="Genomic_DNA"/>
</dbReference>
<gene>
    <name evidence="2" type="ORF">BDK89_2075</name>
</gene>
<accession>A0A4R7I097</accession>
<dbReference type="Proteomes" id="UP000294558">
    <property type="component" value="Unassembled WGS sequence"/>
</dbReference>
<feature type="region of interest" description="Disordered" evidence="1">
    <location>
        <begin position="125"/>
        <end position="156"/>
    </location>
</feature>
<evidence type="ECO:0000313" key="3">
    <source>
        <dbReference type="Proteomes" id="UP000294558"/>
    </source>
</evidence>
<sequence>MWWGGGPDRLLQVRVLPIVLLTVVSTAACTETGPSETTDTTEPAIAVPAVTEPAIRLTPFCQQMIALDEALPADPSVDTSEQVLEAYRAALPDVPAEIDAEFRAVIAALETGTVATVPGATIDTISPDDLGGPAETLPPDATVPPAPPSGSTTLPSDEQLVAEEGWLPDEEPAARVNAYIDFACRGTANNPGPPATEPGAVVPTSDGA</sequence>
<protein>
    <submittedName>
        <fullName evidence="2">Uncharacterized protein</fullName>
    </submittedName>
</protein>
<evidence type="ECO:0000313" key="2">
    <source>
        <dbReference type="EMBL" id="TDT16484.1"/>
    </source>
</evidence>
<feature type="region of interest" description="Disordered" evidence="1">
    <location>
        <begin position="184"/>
        <end position="208"/>
    </location>
</feature>
<proteinExistence type="predicted"/>
<reference evidence="2 3" key="1">
    <citation type="submission" date="2019-03" db="EMBL/GenBank/DDBJ databases">
        <title>Sequencing the genomes of 1000 actinobacteria strains.</title>
        <authorList>
            <person name="Klenk H.-P."/>
        </authorList>
    </citation>
    <scope>NUCLEOTIDE SEQUENCE [LARGE SCALE GENOMIC DNA]</scope>
    <source>
        <strain evidence="2 3">DSM 18936</strain>
    </source>
</reference>
<name>A0A4R7I097_9ACTN</name>
<comment type="caution">
    <text evidence="2">The sequence shown here is derived from an EMBL/GenBank/DDBJ whole genome shotgun (WGS) entry which is preliminary data.</text>
</comment>
<dbReference type="AlphaFoldDB" id="A0A4R7I097"/>